<sequence>MPALRPLTLIHHALARERRVVVLEADQGHLRRIYVVNIAYEYMHSLSKTEGLWFFHLFETQSLPSREGSSRSEVFDNFLQLEFPNMKPGVRYRLEDGESSPTALESLFSAAFQSGVQRIVLGRSFRSGYTYVGNIAYELTFNVYVLTSLLTFRFMLPLDVSLTISSISPTTRPKSPIHLAGAQRIVFGSSSLQPFIFAHFMPVYSYAHRGRLNLLTDILQYSPAVVFHKIKGGYEIPEVLGAEGDVLSHLAASSSNASHFEAVKQDSPSKTRANQFALLKTFSADYGLQTRRLRAVHAAARHASFAGQGVVMVSLGSVICCILRLVKAIGRTLPTSNARSSLYCSDVEKMINTPILNVNGIIRKMLPKRWISHDRIRATPTAQAQRSSTRTLIFIPTSLPNDMCGDLPPSPDDECFTCLMTTRWQHRVVNVASTAEFRLPEKIPIKTSSAQQSFEFAATTDDPGLSAQDPHCSIGD</sequence>
<gene>
    <name evidence="5" type="ORF">GALMADRAFT_144648</name>
</gene>
<evidence type="ECO:0000256" key="1">
    <source>
        <dbReference type="ARBA" id="ARBA00001964"/>
    </source>
</evidence>
<dbReference type="HOGENOM" id="CLU_573693_0_0_1"/>
<dbReference type="GO" id="GO:0016624">
    <property type="term" value="F:oxidoreductase activity, acting on the aldehyde or oxo group of donors, disulfide as acceptor"/>
    <property type="evidence" value="ECO:0007669"/>
    <property type="project" value="InterPro"/>
</dbReference>
<dbReference type="InterPro" id="IPR011603">
    <property type="entry name" value="2oxoglutarate_DH_E1"/>
</dbReference>
<accession>A0A067SU85</accession>
<comment type="similarity">
    <text evidence="2">Belongs to the alpha-ketoglutarate dehydrogenase family.</text>
</comment>
<evidence type="ECO:0000256" key="2">
    <source>
        <dbReference type="ARBA" id="ARBA00006936"/>
    </source>
</evidence>
<dbReference type="AlphaFoldDB" id="A0A067SU85"/>
<organism evidence="5 6">
    <name type="scientific">Galerina marginata (strain CBS 339.88)</name>
    <dbReference type="NCBI Taxonomy" id="685588"/>
    <lineage>
        <taxon>Eukaryota</taxon>
        <taxon>Fungi</taxon>
        <taxon>Dikarya</taxon>
        <taxon>Basidiomycota</taxon>
        <taxon>Agaricomycotina</taxon>
        <taxon>Agaricomycetes</taxon>
        <taxon>Agaricomycetidae</taxon>
        <taxon>Agaricales</taxon>
        <taxon>Agaricineae</taxon>
        <taxon>Strophariaceae</taxon>
        <taxon>Galerina</taxon>
    </lineage>
</organism>
<protein>
    <submittedName>
        <fullName evidence="5">Uncharacterized protein</fullName>
    </submittedName>
</protein>
<evidence type="ECO:0000313" key="6">
    <source>
        <dbReference type="Proteomes" id="UP000027222"/>
    </source>
</evidence>
<proteinExistence type="inferred from homology"/>
<keyword evidence="6" id="KW-1185">Reference proteome</keyword>
<keyword evidence="4" id="KW-0786">Thiamine pyrophosphate</keyword>
<name>A0A067SU85_GALM3</name>
<keyword evidence="3" id="KW-0560">Oxidoreductase</keyword>
<reference evidence="6" key="1">
    <citation type="journal article" date="2014" name="Proc. Natl. Acad. Sci. U.S.A.">
        <title>Extensive sampling of basidiomycete genomes demonstrates inadequacy of the white-rot/brown-rot paradigm for wood decay fungi.</title>
        <authorList>
            <person name="Riley R."/>
            <person name="Salamov A.A."/>
            <person name="Brown D.W."/>
            <person name="Nagy L.G."/>
            <person name="Floudas D."/>
            <person name="Held B.W."/>
            <person name="Levasseur A."/>
            <person name="Lombard V."/>
            <person name="Morin E."/>
            <person name="Otillar R."/>
            <person name="Lindquist E.A."/>
            <person name="Sun H."/>
            <person name="LaButti K.M."/>
            <person name="Schmutz J."/>
            <person name="Jabbour D."/>
            <person name="Luo H."/>
            <person name="Baker S.E."/>
            <person name="Pisabarro A.G."/>
            <person name="Walton J.D."/>
            <person name="Blanchette R.A."/>
            <person name="Henrissat B."/>
            <person name="Martin F."/>
            <person name="Cullen D."/>
            <person name="Hibbett D.S."/>
            <person name="Grigoriev I.V."/>
        </authorList>
    </citation>
    <scope>NUCLEOTIDE SEQUENCE [LARGE SCALE GENOMIC DNA]</scope>
    <source>
        <strain evidence="6">CBS 339.88</strain>
    </source>
</reference>
<dbReference type="PANTHER" id="PTHR23152:SF4">
    <property type="entry name" value="2-OXOADIPATE DEHYDROGENASE COMPLEX COMPONENT E1"/>
    <property type="match status" value="1"/>
</dbReference>
<dbReference type="OrthoDB" id="413077at2759"/>
<evidence type="ECO:0000313" key="5">
    <source>
        <dbReference type="EMBL" id="KDR70338.1"/>
    </source>
</evidence>
<evidence type="ECO:0000256" key="3">
    <source>
        <dbReference type="ARBA" id="ARBA00023002"/>
    </source>
</evidence>
<dbReference type="EMBL" id="KL142397">
    <property type="protein sequence ID" value="KDR70338.1"/>
    <property type="molecule type" value="Genomic_DNA"/>
</dbReference>
<dbReference type="PANTHER" id="PTHR23152">
    <property type="entry name" value="2-OXOGLUTARATE DEHYDROGENASE"/>
    <property type="match status" value="1"/>
</dbReference>
<dbReference type="Gene3D" id="3.40.50.970">
    <property type="match status" value="2"/>
</dbReference>
<dbReference type="GO" id="GO:0030976">
    <property type="term" value="F:thiamine pyrophosphate binding"/>
    <property type="evidence" value="ECO:0007669"/>
    <property type="project" value="InterPro"/>
</dbReference>
<dbReference type="Proteomes" id="UP000027222">
    <property type="component" value="Unassembled WGS sequence"/>
</dbReference>
<evidence type="ECO:0000256" key="4">
    <source>
        <dbReference type="ARBA" id="ARBA00023052"/>
    </source>
</evidence>
<dbReference type="STRING" id="685588.A0A067SU85"/>
<comment type="cofactor">
    <cofactor evidence="1">
        <name>thiamine diphosphate</name>
        <dbReference type="ChEBI" id="CHEBI:58937"/>
    </cofactor>
</comment>